<dbReference type="Proteomes" id="UP000183471">
    <property type="component" value="Unassembled WGS sequence"/>
</dbReference>
<organism evidence="1 2">
    <name type="scientific">Nitrosospira multiformis</name>
    <dbReference type="NCBI Taxonomy" id="1231"/>
    <lineage>
        <taxon>Bacteria</taxon>
        <taxon>Pseudomonadati</taxon>
        <taxon>Pseudomonadota</taxon>
        <taxon>Betaproteobacteria</taxon>
        <taxon>Nitrosomonadales</taxon>
        <taxon>Nitrosomonadaceae</taxon>
        <taxon>Nitrosospira</taxon>
    </lineage>
</organism>
<accession>A0ABY0TE13</accession>
<gene>
    <name evidence="1" type="ORF">SAMN05216402_1864</name>
</gene>
<name>A0ABY0TE13_9PROT</name>
<reference evidence="1 2" key="1">
    <citation type="submission" date="2016-10" db="EMBL/GenBank/DDBJ databases">
        <authorList>
            <person name="Varghese N."/>
            <person name="Submissions S."/>
        </authorList>
    </citation>
    <scope>NUCLEOTIDE SEQUENCE [LARGE SCALE GENOMIC DNA]</scope>
    <source>
        <strain evidence="1 2">Nl1</strain>
    </source>
</reference>
<sequence length="47" mass="5441">MLMNKKCKDLLNLADQYVMSDKREEAKGLLMRQSFLPQPINGSFQIP</sequence>
<comment type="caution">
    <text evidence="1">The sequence shown here is derived from an EMBL/GenBank/DDBJ whole genome shotgun (WGS) entry which is preliminary data.</text>
</comment>
<proteinExistence type="predicted"/>
<evidence type="ECO:0000313" key="2">
    <source>
        <dbReference type="Proteomes" id="UP000183471"/>
    </source>
</evidence>
<protein>
    <submittedName>
        <fullName evidence="1">Uncharacterized protein</fullName>
    </submittedName>
</protein>
<keyword evidence="2" id="KW-1185">Reference proteome</keyword>
<evidence type="ECO:0000313" key="1">
    <source>
        <dbReference type="EMBL" id="SDQ68854.1"/>
    </source>
</evidence>
<dbReference type="EMBL" id="FNKY01000001">
    <property type="protein sequence ID" value="SDQ68854.1"/>
    <property type="molecule type" value="Genomic_DNA"/>
</dbReference>